<feature type="coiled-coil region" evidence="1">
    <location>
        <begin position="85"/>
        <end position="167"/>
    </location>
</feature>
<dbReference type="EMBL" id="JBHTCF010000018">
    <property type="protein sequence ID" value="MFC7308947.1"/>
    <property type="molecule type" value="Genomic_DNA"/>
</dbReference>
<comment type="caution">
    <text evidence="2">The sequence shown here is derived from an EMBL/GenBank/DDBJ whole genome shotgun (WGS) entry which is preliminary data.</text>
</comment>
<dbReference type="SUPFAM" id="SSF57997">
    <property type="entry name" value="Tropomyosin"/>
    <property type="match status" value="1"/>
</dbReference>
<organism evidence="2 3">
    <name type="scientific">Streptomyces monticola</name>
    <dbReference type="NCBI Taxonomy" id="2666263"/>
    <lineage>
        <taxon>Bacteria</taxon>
        <taxon>Bacillati</taxon>
        <taxon>Actinomycetota</taxon>
        <taxon>Actinomycetes</taxon>
        <taxon>Kitasatosporales</taxon>
        <taxon>Streptomycetaceae</taxon>
        <taxon>Streptomyces</taxon>
    </lineage>
</organism>
<accession>A0ABW2JUE6</accession>
<name>A0ABW2JUE6_9ACTN</name>
<sequence length="176" mass="19675">MTNPMIEGKRADSARRRERVSKALDGMLKKRDDITVSAVARAARVDRTFLYRHQDLLQRVHAAASTPAGGGQVAAVSRASLQTDLANALGRNQRQTTRIQQLEKRLSESLGQNVWEESGLGASADLDQLQRRITLLEQQLADTRNQLEERTEELEAARAANRELTRTLNHGFPHRG</sequence>
<evidence type="ECO:0000313" key="2">
    <source>
        <dbReference type="EMBL" id="MFC7308947.1"/>
    </source>
</evidence>
<gene>
    <name evidence="2" type="ORF">ACFQVC_32660</name>
</gene>
<dbReference type="RefSeq" id="WP_381837406.1">
    <property type="nucleotide sequence ID" value="NZ_JBHTCF010000018.1"/>
</dbReference>
<protein>
    <submittedName>
        <fullName evidence="2">DUF6262 family protein</fullName>
    </submittedName>
</protein>
<reference evidence="3" key="1">
    <citation type="journal article" date="2019" name="Int. J. Syst. Evol. Microbiol.">
        <title>The Global Catalogue of Microorganisms (GCM) 10K type strain sequencing project: providing services to taxonomists for standard genome sequencing and annotation.</title>
        <authorList>
            <consortium name="The Broad Institute Genomics Platform"/>
            <consortium name="The Broad Institute Genome Sequencing Center for Infectious Disease"/>
            <person name="Wu L."/>
            <person name="Ma J."/>
        </authorList>
    </citation>
    <scope>NUCLEOTIDE SEQUENCE [LARGE SCALE GENOMIC DNA]</scope>
    <source>
        <strain evidence="3">SYNS20</strain>
    </source>
</reference>
<proteinExistence type="predicted"/>
<evidence type="ECO:0000256" key="1">
    <source>
        <dbReference type="SAM" id="Coils"/>
    </source>
</evidence>
<dbReference type="Pfam" id="PF19776">
    <property type="entry name" value="DUF6262"/>
    <property type="match status" value="1"/>
</dbReference>
<keyword evidence="1" id="KW-0175">Coiled coil</keyword>
<dbReference type="InterPro" id="IPR046229">
    <property type="entry name" value="TnpC-like"/>
</dbReference>
<keyword evidence="3" id="KW-1185">Reference proteome</keyword>
<dbReference type="Proteomes" id="UP001596523">
    <property type="component" value="Unassembled WGS sequence"/>
</dbReference>
<evidence type="ECO:0000313" key="3">
    <source>
        <dbReference type="Proteomes" id="UP001596523"/>
    </source>
</evidence>